<keyword evidence="4 7" id="KW-0812">Transmembrane</keyword>
<keyword evidence="5 7" id="KW-1133">Transmembrane helix</keyword>
<keyword evidence="3" id="KW-0813">Transport</keyword>
<evidence type="ECO:0008006" key="10">
    <source>
        <dbReference type="Google" id="ProtNLM"/>
    </source>
</evidence>
<gene>
    <name evidence="8" type="ORF">PGLA1383_LOCUS39519</name>
</gene>
<name>A0A813GA85_POLGL</name>
<comment type="subcellular location">
    <subcellularLocation>
        <location evidence="1">Endomembrane system</location>
        <topology evidence="1">Multi-pass membrane protein</topology>
    </subcellularLocation>
</comment>
<evidence type="ECO:0000256" key="3">
    <source>
        <dbReference type="ARBA" id="ARBA00022448"/>
    </source>
</evidence>
<evidence type="ECO:0000256" key="7">
    <source>
        <dbReference type="SAM" id="Phobius"/>
    </source>
</evidence>
<protein>
    <recommendedName>
        <fullName evidence="10">Autophagy-related protein</fullName>
    </recommendedName>
</protein>
<feature type="transmembrane region" description="Helical" evidence="7">
    <location>
        <begin position="326"/>
        <end position="344"/>
    </location>
</feature>
<feature type="transmembrane region" description="Helical" evidence="7">
    <location>
        <begin position="197"/>
        <end position="217"/>
    </location>
</feature>
<sequence length="495" mass="54158">MEGPDSDGKHEGQTTEREIFGWYMYDWANSPYFQVYLGPILLILLKWLAEGYAAQGLTEGQKEDSHHLTIPGIGITAGSYPAIVQLITTCVQVVCLLTFSAFGDFGGRRKQLLVALTMAGSALVCLNIFCYSSSMWWVAGLLRVSSGSCFSLATVYYNSYLPVLVASHKDLQGLEGEALETETTMVTDKLSGHGMMIGYAGGLTMLIISGVILQVFECKDGQDCSEFNTFFWPCLCVFLVGVWWAAFSQITFRRLKTRVGPPFPKGNVMCLGWRQSAQTLCYMCSRRQTLLFMCSFFLYSDGINTICTAAPLIMEDELKLGMKASVINAGLGAVAALLGVFMFMRLQACLGWSGKAMIISQLFLYSFMSGLGGGGLITAWPTWGFYVIMAPSLIMMGAIQSYTRSLFASLIPKGMESAMFAFFAITDKGSNVIGPCVIALVHNWTGKYTGVFLYLMPAFLLAAIILGFLDAEPNSDEGLLCEGEDTVSETDKEDD</sequence>
<accession>A0A813GA85</accession>
<evidence type="ECO:0000256" key="2">
    <source>
        <dbReference type="ARBA" id="ARBA00006978"/>
    </source>
</evidence>
<feature type="transmembrane region" description="Helical" evidence="7">
    <location>
        <begin position="32"/>
        <end position="49"/>
    </location>
</feature>
<dbReference type="Pfam" id="PF11700">
    <property type="entry name" value="ATG22"/>
    <property type="match status" value="1"/>
</dbReference>
<dbReference type="AlphaFoldDB" id="A0A813GA85"/>
<feature type="transmembrane region" description="Helical" evidence="7">
    <location>
        <begin position="229"/>
        <end position="247"/>
    </location>
</feature>
<evidence type="ECO:0000313" key="8">
    <source>
        <dbReference type="EMBL" id="CAE8622006.1"/>
    </source>
</evidence>
<dbReference type="PANTHER" id="PTHR23519:SF1">
    <property type="entry name" value="AUTOPHAGY-RELATED PROTEIN 22"/>
    <property type="match status" value="1"/>
</dbReference>
<evidence type="ECO:0000256" key="4">
    <source>
        <dbReference type="ARBA" id="ARBA00022692"/>
    </source>
</evidence>
<feature type="transmembrane region" description="Helical" evidence="7">
    <location>
        <begin position="420"/>
        <end position="442"/>
    </location>
</feature>
<dbReference type="OMA" id="QPWEIFP"/>
<feature type="transmembrane region" description="Helical" evidence="7">
    <location>
        <begin position="290"/>
        <end position="314"/>
    </location>
</feature>
<dbReference type="SUPFAM" id="SSF103473">
    <property type="entry name" value="MFS general substrate transporter"/>
    <property type="match status" value="1"/>
</dbReference>
<dbReference type="PANTHER" id="PTHR23519">
    <property type="entry name" value="AUTOPHAGY-RELATED PROTEIN 22"/>
    <property type="match status" value="1"/>
</dbReference>
<dbReference type="InterPro" id="IPR024671">
    <property type="entry name" value="Atg22-like"/>
</dbReference>
<evidence type="ECO:0000256" key="6">
    <source>
        <dbReference type="ARBA" id="ARBA00023136"/>
    </source>
</evidence>
<dbReference type="InterPro" id="IPR036259">
    <property type="entry name" value="MFS_trans_sf"/>
</dbReference>
<dbReference type="GO" id="GO:0012505">
    <property type="term" value="C:endomembrane system"/>
    <property type="evidence" value="ECO:0007669"/>
    <property type="project" value="UniProtKB-SubCell"/>
</dbReference>
<evidence type="ECO:0000256" key="1">
    <source>
        <dbReference type="ARBA" id="ARBA00004127"/>
    </source>
</evidence>
<dbReference type="InterPro" id="IPR050495">
    <property type="entry name" value="ATG22/LtaA_families"/>
</dbReference>
<keyword evidence="9" id="KW-1185">Reference proteome</keyword>
<evidence type="ECO:0000256" key="5">
    <source>
        <dbReference type="ARBA" id="ARBA00022989"/>
    </source>
</evidence>
<feature type="transmembrane region" description="Helical" evidence="7">
    <location>
        <begin position="112"/>
        <end position="129"/>
    </location>
</feature>
<comment type="caution">
    <text evidence="8">The sequence shown here is derived from an EMBL/GenBank/DDBJ whole genome shotgun (WGS) entry which is preliminary data.</text>
</comment>
<feature type="transmembrane region" description="Helical" evidence="7">
    <location>
        <begin position="448"/>
        <end position="469"/>
    </location>
</feature>
<dbReference type="EMBL" id="CAJNNV010027868">
    <property type="protein sequence ID" value="CAE8622006.1"/>
    <property type="molecule type" value="Genomic_DNA"/>
</dbReference>
<feature type="transmembrane region" description="Helical" evidence="7">
    <location>
        <begin position="356"/>
        <end position="377"/>
    </location>
</feature>
<organism evidence="8 9">
    <name type="scientific">Polarella glacialis</name>
    <name type="common">Dinoflagellate</name>
    <dbReference type="NCBI Taxonomy" id="89957"/>
    <lineage>
        <taxon>Eukaryota</taxon>
        <taxon>Sar</taxon>
        <taxon>Alveolata</taxon>
        <taxon>Dinophyceae</taxon>
        <taxon>Suessiales</taxon>
        <taxon>Suessiaceae</taxon>
        <taxon>Polarella</taxon>
    </lineage>
</organism>
<proteinExistence type="inferred from homology"/>
<dbReference type="Proteomes" id="UP000654075">
    <property type="component" value="Unassembled WGS sequence"/>
</dbReference>
<reference evidence="8" key="1">
    <citation type="submission" date="2021-02" db="EMBL/GenBank/DDBJ databases">
        <authorList>
            <person name="Dougan E. K."/>
            <person name="Rhodes N."/>
            <person name="Thang M."/>
            <person name="Chan C."/>
        </authorList>
    </citation>
    <scope>NUCLEOTIDE SEQUENCE</scope>
</reference>
<dbReference type="Gene3D" id="1.20.1250.20">
    <property type="entry name" value="MFS general substrate transporter like domains"/>
    <property type="match status" value="1"/>
</dbReference>
<comment type="similarity">
    <text evidence="2">Belongs to the ATG22 family.</text>
</comment>
<evidence type="ECO:0000313" key="9">
    <source>
        <dbReference type="Proteomes" id="UP000654075"/>
    </source>
</evidence>
<dbReference type="OrthoDB" id="449254at2759"/>
<keyword evidence="6 7" id="KW-0472">Membrane</keyword>